<dbReference type="RefSeq" id="WP_107827696.1">
    <property type="nucleotide sequence ID" value="NZ_CP160205.1"/>
</dbReference>
<keyword evidence="4 6" id="KW-1133">Transmembrane helix</keyword>
<keyword evidence="2" id="KW-1003">Cell membrane</keyword>
<dbReference type="Pfam" id="PF04024">
    <property type="entry name" value="PspC"/>
    <property type="match status" value="1"/>
</dbReference>
<evidence type="ECO:0000259" key="8">
    <source>
        <dbReference type="Pfam" id="PF22571"/>
    </source>
</evidence>
<keyword evidence="3 6" id="KW-0812">Transmembrane</keyword>
<evidence type="ECO:0000256" key="5">
    <source>
        <dbReference type="ARBA" id="ARBA00023136"/>
    </source>
</evidence>
<dbReference type="Pfam" id="PF22571">
    <property type="entry name" value="LiaI-LiaF-TM_PspC"/>
    <property type="match status" value="1"/>
</dbReference>
<dbReference type="InterPro" id="IPR007168">
    <property type="entry name" value="Phageshock_PspC_N"/>
</dbReference>
<accession>A0A2T5JDD7</accession>
<keyword evidence="11" id="KW-1185">Reference proteome</keyword>
<protein>
    <submittedName>
        <fullName evidence="10">Phage shock protein C (PspC) family protein</fullName>
    </submittedName>
</protein>
<dbReference type="PANTHER" id="PTHR33885:SF3">
    <property type="entry name" value="PHAGE SHOCK PROTEIN C"/>
    <property type="match status" value="1"/>
</dbReference>
<dbReference type="InterPro" id="IPR052027">
    <property type="entry name" value="PspC"/>
</dbReference>
<organism evidence="10 11">
    <name type="scientific">Mucilaginibacter yixingensis</name>
    <dbReference type="NCBI Taxonomy" id="1295612"/>
    <lineage>
        <taxon>Bacteria</taxon>
        <taxon>Pseudomonadati</taxon>
        <taxon>Bacteroidota</taxon>
        <taxon>Sphingobacteriia</taxon>
        <taxon>Sphingobacteriales</taxon>
        <taxon>Sphingobacteriaceae</taxon>
        <taxon>Mucilaginibacter</taxon>
    </lineage>
</organism>
<dbReference type="AlphaFoldDB" id="A0A2T5JDD7"/>
<dbReference type="InterPro" id="IPR054321">
    <property type="entry name" value="PspC-rel_TM"/>
</dbReference>
<dbReference type="GO" id="GO:0005886">
    <property type="term" value="C:plasma membrane"/>
    <property type="evidence" value="ECO:0007669"/>
    <property type="project" value="UniProtKB-SubCell"/>
</dbReference>
<keyword evidence="5 6" id="KW-0472">Membrane</keyword>
<dbReference type="InterPro" id="IPR054319">
    <property type="entry name" value="PspC-rel_ToastRack"/>
</dbReference>
<evidence type="ECO:0000256" key="3">
    <source>
        <dbReference type="ARBA" id="ARBA00022692"/>
    </source>
</evidence>
<feature type="transmembrane region" description="Helical" evidence="6">
    <location>
        <begin position="285"/>
        <end position="309"/>
    </location>
</feature>
<evidence type="ECO:0000313" key="10">
    <source>
        <dbReference type="EMBL" id="PTQ99782.1"/>
    </source>
</evidence>
<comment type="subcellular location">
    <subcellularLocation>
        <location evidence="1">Cell membrane</location>
        <topology evidence="1">Single-pass membrane protein</topology>
    </subcellularLocation>
</comment>
<sequence length="566" mass="63826">MNKTIIININGIVFHIEEDAYDVLKNYMTDVKRHFMDSADSLEITTDIENRIAEMFTEILARESKQVIVDQDVRAVIAQMGTIEDFASVDEDGDPIPNTQAFQGRATGRRLFRDSEKHLLGGVCSGIANYFNIKAVWVRLLFVLITFAFFTGALIYLILWIVVPRAVSRADRMAMKGEPLDLQGFARNFEYELRSVQGTAAALNTTAQPLAYKTRDFVSDFFHHLAAFIRTAGKTIIKLIGIAIMLMSIGVLIALTIAVFTFFAFGNTNISHVFPFNTINHDYNVPFMIGGYLVLGLPLLAIALGMVRLVFNRYTMSRSSWLSALIIWVAAIMMVTYYTVAVFADMRASAKYSQTINIAPDSVYHLKINDVKYLSRLDSERLDLNKQFAGKIINDEGDGDMNALTNISLVIERADINQPQLVESFKARGKNEDDALKNTTNINYHFEQQGATLLFDRHMTLTQNKWRDPEVRLTLKLPLKTKVIIESKMNRLLDDVDVHECKADNNKKDAESATFVMTDTGLHCWIDSLGGVAPAINPVLKRDTINNEVQPEAPEHPAKHQKHKHH</sequence>
<feature type="domain" description="PspC-related transmembrane region" evidence="8">
    <location>
        <begin position="211"/>
        <end position="343"/>
    </location>
</feature>
<feature type="transmembrane region" description="Helical" evidence="6">
    <location>
        <begin position="239"/>
        <end position="265"/>
    </location>
</feature>
<feature type="transmembrane region" description="Helical" evidence="6">
    <location>
        <begin position="143"/>
        <end position="163"/>
    </location>
</feature>
<dbReference type="OrthoDB" id="5772680at2"/>
<dbReference type="EMBL" id="QAOQ01000002">
    <property type="protein sequence ID" value="PTQ99782.1"/>
    <property type="molecule type" value="Genomic_DNA"/>
</dbReference>
<dbReference type="Pfam" id="PF22744">
    <property type="entry name" value="Toast-rack_PspC-Cterm"/>
    <property type="match status" value="1"/>
</dbReference>
<feature type="domain" description="PspC-related ToastRack" evidence="9">
    <location>
        <begin position="394"/>
        <end position="524"/>
    </location>
</feature>
<evidence type="ECO:0000256" key="4">
    <source>
        <dbReference type="ARBA" id="ARBA00022989"/>
    </source>
</evidence>
<evidence type="ECO:0000313" key="11">
    <source>
        <dbReference type="Proteomes" id="UP000244168"/>
    </source>
</evidence>
<evidence type="ECO:0000256" key="2">
    <source>
        <dbReference type="ARBA" id="ARBA00022475"/>
    </source>
</evidence>
<proteinExistence type="predicted"/>
<evidence type="ECO:0000256" key="1">
    <source>
        <dbReference type="ARBA" id="ARBA00004162"/>
    </source>
</evidence>
<evidence type="ECO:0000259" key="7">
    <source>
        <dbReference type="Pfam" id="PF04024"/>
    </source>
</evidence>
<evidence type="ECO:0000256" key="6">
    <source>
        <dbReference type="SAM" id="Phobius"/>
    </source>
</evidence>
<dbReference type="PANTHER" id="PTHR33885">
    <property type="entry name" value="PHAGE SHOCK PROTEIN C"/>
    <property type="match status" value="1"/>
</dbReference>
<name>A0A2T5JDD7_9SPHI</name>
<comment type="caution">
    <text evidence="10">The sequence shown here is derived from an EMBL/GenBank/DDBJ whole genome shotgun (WGS) entry which is preliminary data.</text>
</comment>
<dbReference type="Proteomes" id="UP000244168">
    <property type="component" value="Unassembled WGS sequence"/>
</dbReference>
<gene>
    <name evidence="10" type="ORF">C8P68_102612</name>
</gene>
<feature type="transmembrane region" description="Helical" evidence="6">
    <location>
        <begin position="321"/>
        <end position="344"/>
    </location>
</feature>
<feature type="domain" description="Phage shock protein PspC N-terminal" evidence="7">
    <location>
        <begin position="109"/>
        <end position="165"/>
    </location>
</feature>
<reference evidence="10 11" key="1">
    <citation type="submission" date="2018-04" db="EMBL/GenBank/DDBJ databases">
        <title>Genomic Encyclopedia of Archaeal and Bacterial Type Strains, Phase II (KMG-II): from individual species to whole genera.</title>
        <authorList>
            <person name="Goeker M."/>
        </authorList>
    </citation>
    <scope>NUCLEOTIDE SEQUENCE [LARGE SCALE GENOMIC DNA]</scope>
    <source>
        <strain evidence="10 11">DSM 26809</strain>
    </source>
</reference>
<evidence type="ECO:0000259" key="9">
    <source>
        <dbReference type="Pfam" id="PF22744"/>
    </source>
</evidence>